<feature type="site" description="Stabilizes the basic form of H active site to accept a proton" evidence="8">
    <location>
        <position position="92"/>
    </location>
</feature>
<sequence length="190" mass="21024">MYLIVGLGNPSKEYEKTRHNVGFDTVDELIERHNIPQSGVKHKAMFGKGMIEGQKVIVAKPLTFMNLSGEAVRAMADYYKIDPETQLIIIYDDIDLDPGQVRIRKKGSAGGHNGIKSIISHLGTQNFYRIKIGVGAKPKGWDLADHVLSRFSTGDRKLVDDAIERAAAAVSVILSEDIEAAMNIYNRKAE</sequence>
<proteinExistence type="inferred from homology"/>
<dbReference type="CDD" id="cd00462">
    <property type="entry name" value="PTH"/>
    <property type="match status" value="1"/>
</dbReference>
<gene>
    <name evidence="8" type="primary">pth</name>
    <name evidence="11" type="ORF">SAMN02745158_04057</name>
</gene>
<dbReference type="GO" id="GO:0006515">
    <property type="term" value="P:protein quality control for misfolded or incompletely synthesized proteins"/>
    <property type="evidence" value="ECO:0007669"/>
    <property type="project" value="UniProtKB-UniRule"/>
</dbReference>
<dbReference type="EMBL" id="FQVI01000036">
    <property type="protein sequence ID" value="SHF51756.1"/>
    <property type="molecule type" value="Genomic_DNA"/>
</dbReference>
<evidence type="ECO:0000256" key="6">
    <source>
        <dbReference type="ARBA" id="ARBA00048707"/>
    </source>
</evidence>
<dbReference type="InterPro" id="IPR036416">
    <property type="entry name" value="Pept_tRNA_hydro_sf"/>
</dbReference>
<evidence type="ECO:0000256" key="5">
    <source>
        <dbReference type="ARBA" id="ARBA00038063"/>
    </source>
</evidence>
<accession>A0A1M5CAR6</accession>
<dbReference type="PANTHER" id="PTHR17224:SF1">
    <property type="entry name" value="PEPTIDYL-TRNA HYDROLASE"/>
    <property type="match status" value="1"/>
</dbReference>
<dbReference type="GO" id="GO:0004045">
    <property type="term" value="F:peptidyl-tRNA hydrolase activity"/>
    <property type="evidence" value="ECO:0007669"/>
    <property type="project" value="UniProtKB-UniRule"/>
</dbReference>
<comment type="subunit">
    <text evidence="8">Monomer.</text>
</comment>
<evidence type="ECO:0000256" key="7">
    <source>
        <dbReference type="ARBA" id="ARBA00050038"/>
    </source>
</evidence>
<evidence type="ECO:0000313" key="12">
    <source>
        <dbReference type="Proteomes" id="UP000184245"/>
    </source>
</evidence>
<dbReference type="InterPro" id="IPR018171">
    <property type="entry name" value="Pept_tRNA_hydro_CS"/>
</dbReference>
<feature type="site" description="Discriminates between blocked and unblocked aminoacyl-tRNA" evidence="8">
    <location>
        <position position="9"/>
    </location>
</feature>
<comment type="similarity">
    <text evidence="5 8 10">Belongs to the PTH family.</text>
</comment>
<evidence type="ECO:0000256" key="1">
    <source>
        <dbReference type="ARBA" id="ARBA00013260"/>
    </source>
</evidence>
<reference evidence="11 12" key="1">
    <citation type="submission" date="2016-11" db="EMBL/GenBank/DDBJ databases">
        <authorList>
            <person name="Jaros S."/>
            <person name="Januszkiewicz K."/>
            <person name="Wedrychowicz H."/>
        </authorList>
    </citation>
    <scope>NUCLEOTIDE SEQUENCE [LARGE SCALE GENOMIC DNA]</scope>
    <source>
        <strain evidence="11 12">DSM 17459</strain>
    </source>
</reference>
<dbReference type="NCBIfam" id="TIGR00447">
    <property type="entry name" value="pth"/>
    <property type="match status" value="1"/>
</dbReference>
<feature type="binding site" evidence="8">
    <location>
        <position position="113"/>
    </location>
    <ligand>
        <name>tRNA</name>
        <dbReference type="ChEBI" id="CHEBI:17843"/>
    </ligand>
</feature>
<dbReference type="STRING" id="1122155.SAMN02745158_04057"/>
<dbReference type="PROSITE" id="PS01196">
    <property type="entry name" value="PEPT_TRNA_HYDROL_2"/>
    <property type="match status" value="1"/>
</dbReference>
<feature type="binding site" evidence="8">
    <location>
        <position position="66"/>
    </location>
    <ligand>
        <name>tRNA</name>
        <dbReference type="ChEBI" id="CHEBI:17843"/>
    </ligand>
</feature>
<keyword evidence="2 8" id="KW-0820">tRNA-binding</keyword>
<dbReference type="RefSeq" id="WP_072854587.1">
    <property type="nucleotide sequence ID" value="NZ_FQVI01000036.1"/>
</dbReference>
<comment type="function">
    <text evidence="8">Catalyzes the release of premature peptidyl moieties from peptidyl-tRNA molecules trapped in stalled 50S ribosomal subunits, and thus maintains levels of free tRNAs and 50S ribosomes.</text>
</comment>
<comment type="subcellular location">
    <subcellularLocation>
        <location evidence="8">Cytoplasm</location>
    </subcellularLocation>
</comment>
<dbReference type="FunFam" id="3.40.50.1470:FF:000001">
    <property type="entry name" value="Peptidyl-tRNA hydrolase"/>
    <property type="match status" value="1"/>
</dbReference>
<dbReference type="SUPFAM" id="SSF53178">
    <property type="entry name" value="Peptidyl-tRNA hydrolase-like"/>
    <property type="match status" value="1"/>
</dbReference>
<evidence type="ECO:0000256" key="10">
    <source>
        <dbReference type="RuleBase" id="RU004320"/>
    </source>
</evidence>
<dbReference type="InterPro" id="IPR001328">
    <property type="entry name" value="Pept_tRNA_hydro"/>
</dbReference>
<evidence type="ECO:0000256" key="4">
    <source>
        <dbReference type="ARBA" id="ARBA00022884"/>
    </source>
</evidence>
<dbReference type="GO" id="GO:0072344">
    <property type="term" value="P:rescue of stalled ribosome"/>
    <property type="evidence" value="ECO:0007669"/>
    <property type="project" value="UniProtKB-UniRule"/>
</dbReference>
<keyword evidence="8" id="KW-0963">Cytoplasm</keyword>
<comment type="catalytic activity">
    <reaction evidence="6 8 9">
        <text>an N-acyl-L-alpha-aminoacyl-tRNA + H2O = an N-acyl-L-amino acid + a tRNA + H(+)</text>
        <dbReference type="Rhea" id="RHEA:54448"/>
        <dbReference type="Rhea" id="RHEA-COMP:10123"/>
        <dbReference type="Rhea" id="RHEA-COMP:13883"/>
        <dbReference type="ChEBI" id="CHEBI:15377"/>
        <dbReference type="ChEBI" id="CHEBI:15378"/>
        <dbReference type="ChEBI" id="CHEBI:59874"/>
        <dbReference type="ChEBI" id="CHEBI:78442"/>
        <dbReference type="ChEBI" id="CHEBI:138191"/>
        <dbReference type="EC" id="3.1.1.29"/>
    </reaction>
</comment>
<dbReference type="PROSITE" id="PS01195">
    <property type="entry name" value="PEPT_TRNA_HYDROL_1"/>
    <property type="match status" value="1"/>
</dbReference>
<feature type="binding site" evidence="8">
    <location>
        <position position="64"/>
    </location>
    <ligand>
        <name>tRNA</name>
        <dbReference type="ChEBI" id="CHEBI:17843"/>
    </ligand>
</feature>
<keyword evidence="4 8" id="KW-0694">RNA-binding</keyword>
<dbReference type="HAMAP" id="MF_00083">
    <property type="entry name" value="Pept_tRNA_hydro_bact"/>
    <property type="match status" value="1"/>
</dbReference>
<evidence type="ECO:0000256" key="2">
    <source>
        <dbReference type="ARBA" id="ARBA00022555"/>
    </source>
</evidence>
<keyword evidence="12" id="KW-1185">Reference proteome</keyword>
<evidence type="ECO:0000256" key="8">
    <source>
        <dbReference type="HAMAP-Rule" id="MF_00083"/>
    </source>
</evidence>
<feature type="active site" description="Proton acceptor" evidence="8">
    <location>
        <position position="19"/>
    </location>
</feature>
<dbReference type="PANTHER" id="PTHR17224">
    <property type="entry name" value="PEPTIDYL-TRNA HYDROLASE"/>
    <property type="match status" value="1"/>
</dbReference>
<evidence type="ECO:0000256" key="3">
    <source>
        <dbReference type="ARBA" id="ARBA00022801"/>
    </source>
</evidence>
<protein>
    <recommendedName>
        <fullName evidence="7 8">Peptidyl-tRNA hydrolase</fullName>
        <shortName evidence="8">Pth</shortName>
        <ecNumber evidence="1 8">3.1.1.29</ecNumber>
    </recommendedName>
</protein>
<dbReference type="Gene3D" id="3.40.50.1470">
    <property type="entry name" value="Peptidyl-tRNA hydrolase"/>
    <property type="match status" value="1"/>
</dbReference>
<organism evidence="11 12">
    <name type="scientific">Lactonifactor longoviformis DSM 17459</name>
    <dbReference type="NCBI Taxonomy" id="1122155"/>
    <lineage>
        <taxon>Bacteria</taxon>
        <taxon>Bacillati</taxon>
        <taxon>Bacillota</taxon>
        <taxon>Clostridia</taxon>
        <taxon>Eubacteriales</taxon>
        <taxon>Clostridiaceae</taxon>
        <taxon>Lactonifactor</taxon>
    </lineage>
</organism>
<name>A0A1M5CAR6_9CLOT</name>
<dbReference type="AlphaFoldDB" id="A0A1M5CAR6"/>
<dbReference type="Pfam" id="PF01195">
    <property type="entry name" value="Pept_tRNA_hydro"/>
    <property type="match status" value="1"/>
</dbReference>
<dbReference type="GO" id="GO:0005737">
    <property type="term" value="C:cytoplasm"/>
    <property type="evidence" value="ECO:0007669"/>
    <property type="project" value="UniProtKB-SubCell"/>
</dbReference>
<comment type="function">
    <text evidence="8">Hydrolyzes ribosome-free peptidyl-tRNAs (with 1 or more amino acids incorporated), which drop off the ribosome during protein synthesis, or as a result of ribosome stalling.</text>
</comment>
<feature type="binding site" evidence="8">
    <location>
        <position position="14"/>
    </location>
    <ligand>
        <name>tRNA</name>
        <dbReference type="ChEBI" id="CHEBI:17843"/>
    </ligand>
</feature>
<keyword evidence="3 8" id="KW-0378">Hydrolase</keyword>
<dbReference type="Proteomes" id="UP000184245">
    <property type="component" value="Unassembled WGS sequence"/>
</dbReference>
<dbReference type="OrthoDB" id="9800507at2"/>
<evidence type="ECO:0000313" key="11">
    <source>
        <dbReference type="EMBL" id="SHF51756.1"/>
    </source>
</evidence>
<evidence type="ECO:0000256" key="9">
    <source>
        <dbReference type="RuleBase" id="RU000673"/>
    </source>
</evidence>
<dbReference type="EC" id="3.1.1.29" evidence="1 8"/>
<dbReference type="GO" id="GO:0000049">
    <property type="term" value="F:tRNA binding"/>
    <property type="evidence" value="ECO:0007669"/>
    <property type="project" value="UniProtKB-UniRule"/>
</dbReference>